<reference evidence="1 2" key="1">
    <citation type="submission" date="2013-08" db="EMBL/GenBank/DDBJ databases">
        <authorList>
            <person name="Huang J."/>
            <person name="Wang G."/>
        </authorList>
    </citation>
    <scope>NUCLEOTIDE SEQUENCE [LARGE SCALE GENOMIC DNA]</scope>
    <source>
        <strain evidence="1 2">JSM 076056</strain>
    </source>
</reference>
<name>A0A0A5GEH7_9BACI</name>
<keyword evidence="1" id="KW-0378">Hydrolase</keyword>
<proteinExistence type="predicted"/>
<dbReference type="AlphaFoldDB" id="A0A0A5GEH7"/>
<keyword evidence="2" id="KW-1185">Reference proteome</keyword>
<dbReference type="STRING" id="1385510.GCA_000425205_03185"/>
<dbReference type="eggNOG" id="ENOG5032T41">
    <property type="taxonomic scope" value="Bacteria"/>
</dbReference>
<protein>
    <submittedName>
        <fullName evidence="1">Hydrolase</fullName>
    </submittedName>
</protein>
<evidence type="ECO:0000313" key="1">
    <source>
        <dbReference type="EMBL" id="KGX89510.1"/>
    </source>
</evidence>
<dbReference type="OrthoDB" id="2706506at2"/>
<accession>A0A0A5GEH7</accession>
<dbReference type="GO" id="GO:0016787">
    <property type="term" value="F:hydrolase activity"/>
    <property type="evidence" value="ECO:0007669"/>
    <property type="project" value="UniProtKB-KW"/>
</dbReference>
<evidence type="ECO:0000313" key="2">
    <source>
        <dbReference type="Proteomes" id="UP000030528"/>
    </source>
</evidence>
<dbReference type="Proteomes" id="UP000030528">
    <property type="component" value="Unassembled WGS sequence"/>
</dbReference>
<comment type="caution">
    <text evidence="1">The sequence shown here is derived from an EMBL/GenBank/DDBJ whole genome shotgun (WGS) entry which is preliminary data.</text>
</comment>
<sequence length="118" mass="13948">MEKKHTFYINLGTREISQVHEGNNDVFTIEATMEEMFRLRQVLDEAYNADGRAFLRAHIPYKHYSEDPENDDYDNSLRMAYRMLYDLGDEDTKAFIHSIRMDEEADSSEINGEQDPFQ</sequence>
<dbReference type="EMBL" id="AVPE01000022">
    <property type="protein sequence ID" value="KGX89510.1"/>
    <property type="molecule type" value="Genomic_DNA"/>
</dbReference>
<gene>
    <name evidence="1" type="ORF">N781_07405</name>
</gene>
<dbReference type="RefSeq" id="WP_051240042.1">
    <property type="nucleotide sequence ID" value="NZ_AULI01000016.1"/>
</dbReference>
<organism evidence="1 2">
    <name type="scientific">Pontibacillus halophilus JSM 076056 = DSM 19796</name>
    <dbReference type="NCBI Taxonomy" id="1385510"/>
    <lineage>
        <taxon>Bacteria</taxon>
        <taxon>Bacillati</taxon>
        <taxon>Bacillota</taxon>
        <taxon>Bacilli</taxon>
        <taxon>Bacillales</taxon>
        <taxon>Bacillaceae</taxon>
        <taxon>Pontibacillus</taxon>
    </lineage>
</organism>